<feature type="region of interest" description="Disordered" evidence="3">
    <location>
        <begin position="1"/>
        <end position="29"/>
    </location>
</feature>
<keyword evidence="1" id="KW-0328">Glycosyltransferase</keyword>
<dbReference type="Pfam" id="PF21250">
    <property type="entry name" value="SOGP_2nd"/>
    <property type="match status" value="1"/>
</dbReference>
<dbReference type="EMBL" id="JBBIAA010000001">
    <property type="protein sequence ID" value="MEJ5944007.1"/>
    <property type="molecule type" value="Genomic_DNA"/>
</dbReference>
<dbReference type="InterPro" id="IPR053831">
    <property type="entry name" value="SOGP_N"/>
</dbReference>
<dbReference type="RefSeq" id="WP_339573397.1">
    <property type="nucleotide sequence ID" value="NZ_JBBIAA010000001.1"/>
</dbReference>
<gene>
    <name evidence="7" type="ORF">WDZ17_01680</name>
</gene>
<name>A0ABU8RG13_9ACTN</name>
<keyword evidence="8" id="KW-1185">Reference proteome</keyword>
<dbReference type="Pfam" id="PF17167">
    <property type="entry name" value="Glyco_hydro_94"/>
    <property type="match status" value="1"/>
</dbReference>
<feature type="compositionally biased region" description="Low complexity" evidence="3">
    <location>
        <begin position="1"/>
        <end position="15"/>
    </location>
</feature>
<evidence type="ECO:0000259" key="6">
    <source>
        <dbReference type="Pfam" id="PF21958"/>
    </source>
</evidence>
<dbReference type="Gene3D" id="1.50.10.10">
    <property type="match status" value="1"/>
</dbReference>
<sequence length="1184" mass="124909">MTTTAPAPGAAGSPHADGRPRSLPDAGHVLRAGGTSVELTGAGDVRAVRTADGLLVGAYLPSRHDAGVSGVLLRRHHGHDVTWTPVTGSASAAAVSVGPTWVRWSGEALGARCAVTLSLADDGGSWVWRTDLAAGPGWDPQDRYDVVVAQDLALAPEAAVRANEAYTSHYLAHRVVPHPRAGVVVASRQTMACAPVLPLALTALVEGARGHHVDGFAVHGTAARVGRSAALEAPAWSSGARQYEMAMPTLLGPLLDLASPRTVHAVTAVVADHRGDLRDAPAVVPGLLDDAVALAARTHEAAAAATAEQPVRSLLATAPLLAARDLDEAELLAVGGVDLASARSPERGADGALRSYFTDGATHVVSRAAELEAERSHGTVLRAGDDVAPTDAVLSTTTWAAGVLASHVAMGSTAANTLVSVHRSSLGLLRSAGVRALVRDPGGTWHLLGVPSALALDLGGTRWVYASDLGRVDVRTTVRSDAPGLEVHVATERPLEVLVTVDLDGAWDCRPVDEEVLTDAEARVDEGAPVVRAVALTPSAGSDVADHYPGLTYVLATTGALGDDAPLLADATARGTGVLTAALAAGAGEGAGTSGRLLVTADLADRGAALALAREGLGGLDVADHLGRHREHLASLTKHLRVRGDGRLAELDLLVPWYAQNAMVHLLVPHGLEQYTGAAWGTRDVCQGPLELMLAVGRLDVARRLVLTVLAHQDARGELPQWFMPDAYAERYADDAHGDVPVWPLVALAEYLEASGDAGVLDEVVPFWDGQARRAGTAPATVADHVRATLEHARTHRAPGTQLLAYGHGDWDDTLQPAQASMRERMTSSWTVALWHQAARQASRLLAGTAHADLGADLGREADVVAVELAEHLLLDGELAGYLVVPPEDAAGREPARPVLHPRDDVSPGHHRLIPMTQAVLAHLLTPEQAATHEELVERHLHFPDGVRLMDAPAPYDDGVTHVFRRAEQSAFFGREVGLMYTHAHLRYVEALAVLGRERTAAELLRVSPVEQRRRLPAAEPRQRNCYSSSSDAAFDDRYEAAERFDELRTGAVPVRGGWRVYSSGPGIYLRQLVQKVLGVVEREGALVLDPVLAREDDGLVVDLDVLGEPRELRYRVVDPADAPEGPLRVLADGREVGGVELENPYRRGGLLVDAVDLAGTRVLEITVPAGRGGMPDTAVAARR</sequence>
<reference evidence="7 8" key="1">
    <citation type="journal article" date="2017" name="Int. J. Syst. Evol. Microbiol.">
        <title>Pseudokineococcus basanitobsidens sp. nov., isolated from volcanic rock.</title>
        <authorList>
            <person name="Lee D.W."/>
            <person name="Park M.Y."/>
            <person name="Kim J.J."/>
            <person name="Kim B.S."/>
        </authorList>
    </citation>
    <scope>NUCLEOTIDE SEQUENCE [LARGE SCALE GENOMIC DNA]</scope>
    <source>
        <strain evidence="7 8">DSM 103726</strain>
    </source>
</reference>
<accession>A0ABU8RG13</accession>
<dbReference type="InterPro" id="IPR052047">
    <property type="entry name" value="GH94_Enzymes"/>
</dbReference>
<organism evidence="7 8">
    <name type="scientific">Pseudokineococcus basanitobsidens</name>
    <dbReference type="NCBI Taxonomy" id="1926649"/>
    <lineage>
        <taxon>Bacteria</taxon>
        <taxon>Bacillati</taxon>
        <taxon>Actinomycetota</taxon>
        <taxon>Actinomycetes</taxon>
        <taxon>Kineosporiales</taxon>
        <taxon>Kineosporiaceae</taxon>
        <taxon>Pseudokineococcus</taxon>
    </lineage>
</organism>
<proteinExistence type="predicted"/>
<dbReference type="InterPro" id="IPR048771">
    <property type="entry name" value="SOGP_2nd"/>
</dbReference>
<dbReference type="InterPro" id="IPR008928">
    <property type="entry name" value="6-hairpin_glycosidase_sf"/>
</dbReference>
<evidence type="ECO:0008006" key="9">
    <source>
        <dbReference type="Google" id="ProtNLM"/>
    </source>
</evidence>
<evidence type="ECO:0000256" key="1">
    <source>
        <dbReference type="ARBA" id="ARBA00022676"/>
    </source>
</evidence>
<dbReference type="Pfam" id="PF21958">
    <property type="entry name" value="SOGP_N"/>
    <property type="match status" value="1"/>
</dbReference>
<comment type="caution">
    <text evidence="7">The sequence shown here is derived from an EMBL/GenBank/DDBJ whole genome shotgun (WGS) entry which is preliminary data.</text>
</comment>
<evidence type="ECO:0000259" key="5">
    <source>
        <dbReference type="Pfam" id="PF21250"/>
    </source>
</evidence>
<dbReference type="PANTHER" id="PTHR37469">
    <property type="entry name" value="CELLOBIONIC ACID PHOSPHORYLASE-RELATED"/>
    <property type="match status" value="1"/>
</dbReference>
<dbReference type="InterPro" id="IPR033432">
    <property type="entry name" value="GH94_catalytic"/>
</dbReference>
<evidence type="ECO:0000313" key="7">
    <source>
        <dbReference type="EMBL" id="MEJ5944007.1"/>
    </source>
</evidence>
<feature type="domain" description="Glycoside phosphorylase super sandwich" evidence="5">
    <location>
        <begin position="343"/>
        <end position="574"/>
    </location>
</feature>
<dbReference type="SUPFAM" id="SSF48208">
    <property type="entry name" value="Six-hairpin glycosidases"/>
    <property type="match status" value="1"/>
</dbReference>
<protein>
    <recommendedName>
        <fullName evidence="9">Cellobiose phosphorylase</fullName>
    </recommendedName>
</protein>
<evidence type="ECO:0000256" key="2">
    <source>
        <dbReference type="ARBA" id="ARBA00022679"/>
    </source>
</evidence>
<dbReference type="PANTHER" id="PTHR37469:SF2">
    <property type="entry name" value="CELLOBIONIC ACID PHOSPHORYLASE"/>
    <property type="match status" value="1"/>
</dbReference>
<feature type="domain" description="Glycosyl hydrolase 94 catalytic" evidence="4">
    <location>
        <begin position="680"/>
        <end position="1025"/>
    </location>
</feature>
<dbReference type="InterPro" id="IPR012341">
    <property type="entry name" value="6hp_glycosidase-like_sf"/>
</dbReference>
<evidence type="ECO:0000259" key="4">
    <source>
        <dbReference type="Pfam" id="PF17167"/>
    </source>
</evidence>
<keyword evidence="2" id="KW-0808">Transferase</keyword>
<feature type="domain" description="SOGP N-terminal" evidence="6">
    <location>
        <begin position="40"/>
        <end position="257"/>
    </location>
</feature>
<dbReference type="Proteomes" id="UP001387100">
    <property type="component" value="Unassembled WGS sequence"/>
</dbReference>
<evidence type="ECO:0000313" key="8">
    <source>
        <dbReference type="Proteomes" id="UP001387100"/>
    </source>
</evidence>
<evidence type="ECO:0000256" key="3">
    <source>
        <dbReference type="SAM" id="MobiDB-lite"/>
    </source>
</evidence>